<dbReference type="InterPro" id="IPR017441">
    <property type="entry name" value="Protein_kinase_ATP_BS"/>
</dbReference>
<feature type="compositionally biased region" description="Basic and acidic residues" evidence="6">
    <location>
        <begin position="617"/>
        <end position="627"/>
    </location>
</feature>
<evidence type="ECO:0000256" key="5">
    <source>
        <dbReference type="PROSITE-ProRule" id="PRU10141"/>
    </source>
</evidence>
<dbReference type="SUPFAM" id="SSF56112">
    <property type="entry name" value="Protein kinase-like (PK-like)"/>
    <property type="match status" value="1"/>
</dbReference>
<dbReference type="Gene3D" id="3.30.200.20">
    <property type="entry name" value="Phosphorylase Kinase, domain 1"/>
    <property type="match status" value="1"/>
</dbReference>
<dbReference type="InterPro" id="IPR011009">
    <property type="entry name" value="Kinase-like_dom_sf"/>
</dbReference>
<evidence type="ECO:0000313" key="10">
    <source>
        <dbReference type="Proteomes" id="UP001379533"/>
    </source>
</evidence>
<evidence type="ECO:0000313" key="9">
    <source>
        <dbReference type="EMBL" id="WXA92023.1"/>
    </source>
</evidence>
<gene>
    <name evidence="9" type="ORF">LZC95_36925</name>
</gene>
<evidence type="ECO:0000256" key="1">
    <source>
        <dbReference type="ARBA" id="ARBA00022679"/>
    </source>
</evidence>
<name>A0ABZ2JZU9_9BACT</name>
<reference evidence="9 10" key="1">
    <citation type="submission" date="2021-12" db="EMBL/GenBank/DDBJ databases">
        <title>Discovery of the Pendulisporaceae a myxobacterial family with distinct sporulation behavior and unique specialized metabolism.</title>
        <authorList>
            <person name="Garcia R."/>
            <person name="Popoff A."/>
            <person name="Bader C.D."/>
            <person name="Loehr J."/>
            <person name="Walesch S."/>
            <person name="Walt C."/>
            <person name="Boldt J."/>
            <person name="Bunk B."/>
            <person name="Haeckl F.J.F.P.J."/>
            <person name="Gunesch A.P."/>
            <person name="Birkelbach J."/>
            <person name="Nuebel U."/>
            <person name="Pietschmann T."/>
            <person name="Bach T."/>
            <person name="Mueller R."/>
        </authorList>
    </citation>
    <scope>NUCLEOTIDE SEQUENCE [LARGE SCALE GENOMIC DNA]</scope>
    <source>
        <strain evidence="9 10">MSr12523</strain>
    </source>
</reference>
<accession>A0ABZ2JZU9</accession>
<feature type="compositionally biased region" description="Basic and acidic residues" evidence="6">
    <location>
        <begin position="529"/>
        <end position="540"/>
    </location>
</feature>
<dbReference type="InterPro" id="IPR000719">
    <property type="entry name" value="Prot_kinase_dom"/>
</dbReference>
<dbReference type="GO" id="GO:0016301">
    <property type="term" value="F:kinase activity"/>
    <property type="evidence" value="ECO:0007669"/>
    <property type="project" value="UniProtKB-KW"/>
</dbReference>
<organism evidence="9 10">
    <name type="scientific">Pendulispora brunnea</name>
    <dbReference type="NCBI Taxonomy" id="2905690"/>
    <lineage>
        <taxon>Bacteria</taxon>
        <taxon>Pseudomonadati</taxon>
        <taxon>Myxococcota</taxon>
        <taxon>Myxococcia</taxon>
        <taxon>Myxococcales</taxon>
        <taxon>Sorangiineae</taxon>
        <taxon>Pendulisporaceae</taxon>
        <taxon>Pendulispora</taxon>
    </lineage>
</organism>
<evidence type="ECO:0000259" key="8">
    <source>
        <dbReference type="PROSITE" id="PS50011"/>
    </source>
</evidence>
<feature type="region of interest" description="Disordered" evidence="6">
    <location>
        <begin position="318"/>
        <end position="374"/>
    </location>
</feature>
<keyword evidence="3 9" id="KW-0418">Kinase</keyword>
<dbReference type="PROSITE" id="PS50011">
    <property type="entry name" value="PROTEIN_KINASE_DOM"/>
    <property type="match status" value="1"/>
</dbReference>
<keyword evidence="4 5" id="KW-0067">ATP-binding</keyword>
<dbReference type="PANTHER" id="PTHR43289:SF6">
    <property type="entry name" value="SERINE_THREONINE-PROTEIN KINASE NEKL-3"/>
    <property type="match status" value="1"/>
</dbReference>
<evidence type="ECO:0000256" key="4">
    <source>
        <dbReference type="ARBA" id="ARBA00022840"/>
    </source>
</evidence>
<keyword evidence="7" id="KW-1133">Transmembrane helix</keyword>
<feature type="region of interest" description="Disordered" evidence="6">
    <location>
        <begin position="600"/>
        <end position="627"/>
    </location>
</feature>
<dbReference type="PROSITE" id="PS00107">
    <property type="entry name" value="PROTEIN_KINASE_ATP"/>
    <property type="match status" value="1"/>
</dbReference>
<keyword evidence="10" id="KW-1185">Reference proteome</keyword>
<evidence type="ECO:0000256" key="3">
    <source>
        <dbReference type="ARBA" id="ARBA00022777"/>
    </source>
</evidence>
<feature type="transmembrane region" description="Helical" evidence="7">
    <location>
        <begin position="682"/>
        <end position="706"/>
    </location>
</feature>
<protein>
    <submittedName>
        <fullName evidence="9">Protein kinase</fullName>
    </submittedName>
</protein>
<feature type="region of interest" description="Disordered" evidence="6">
    <location>
        <begin position="418"/>
        <end position="585"/>
    </location>
</feature>
<dbReference type="Gene3D" id="1.10.510.10">
    <property type="entry name" value="Transferase(Phosphotransferase) domain 1"/>
    <property type="match status" value="1"/>
</dbReference>
<keyword evidence="7" id="KW-0812">Transmembrane</keyword>
<dbReference type="Proteomes" id="UP001379533">
    <property type="component" value="Chromosome"/>
</dbReference>
<feature type="binding site" evidence="5">
    <location>
        <position position="47"/>
    </location>
    <ligand>
        <name>ATP</name>
        <dbReference type="ChEBI" id="CHEBI:30616"/>
    </ligand>
</feature>
<dbReference type="RefSeq" id="WP_394842642.1">
    <property type="nucleotide sequence ID" value="NZ_CP089982.1"/>
</dbReference>
<keyword evidence="2 5" id="KW-0547">Nucleotide-binding</keyword>
<feature type="domain" description="Protein kinase" evidence="8">
    <location>
        <begin position="18"/>
        <end position="324"/>
    </location>
</feature>
<feature type="compositionally biased region" description="Low complexity" evidence="6">
    <location>
        <begin position="503"/>
        <end position="528"/>
    </location>
</feature>
<keyword evidence="7" id="KW-0472">Membrane</keyword>
<proteinExistence type="predicted"/>
<evidence type="ECO:0000256" key="7">
    <source>
        <dbReference type="SAM" id="Phobius"/>
    </source>
</evidence>
<sequence length="711" mass="74972">MSSLDPFRMIGKTLAGHFLVQSLVGEGRSSIVYKGLHIGPKKPVALKCYKLGSWLDAARAETFLKRFREESKAASQIGKENAAFVRGIGSGMTTSDEGVYIPYTVLEWLEGHSLAREVAERSQSGRPLTELLVRFEPAAKALAQAHEQKLVHGDLTLGSFFLVKSGGESPTKILDLGVAKVIRDLAREIAPGEAPQLIASPSHAAPEQFDPKLGDWGPPTDVYALALVLIEVMRGKEIPSTGEEKDFAAIALDPKKRPTPRSFGISVFDAVENAFAKAVALAPSERWSSVSEFWSELESAVRSEEPTRRVLPAEVLAEEESEEIEVPSTEPRPAVKPATDDTSPNGVLIDATGLAPSVPAAAPPPQTAAPAVAAPPERVSALPVPPPVAPVAAPAKSIPAPTRSSPSAAAGLVGVSKSTAPAASGSGGLFKIPPPTPTLSPSPKKLSEAGRITPAPPQPGDVAATGRASQPHAIPRPVVARSFPSTPAKPRSDLPPQPSKLATVTVPPVLTPLVSGTPATTGTPATSGRKPEPVEVRRDTPTMPIEPVSDVPRISPVERDAAPQAGPGAMEIKATPPPPPPEKVENGTDARVVREMVPPPKANVSVGDLPSVMVDEPEPRKDKDTRQRETVRIAMPNATQPNATSPVPWEAASANNALVAPTKEDSDSVVYPPRTVRRRRGLWGVALVSFLVVFVLGAIFIGLWHYSTELP</sequence>
<evidence type="ECO:0000256" key="2">
    <source>
        <dbReference type="ARBA" id="ARBA00022741"/>
    </source>
</evidence>
<evidence type="ECO:0000256" key="6">
    <source>
        <dbReference type="SAM" id="MobiDB-lite"/>
    </source>
</evidence>
<dbReference type="Pfam" id="PF00069">
    <property type="entry name" value="Pkinase"/>
    <property type="match status" value="1"/>
</dbReference>
<dbReference type="SMART" id="SM00220">
    <property type="entry name" value="S_TKc"/>
    <property type="match status" value="1"/>
</dbReference>
<dbReference type="EMBL" id="CP089982">
    <property type="protein sequence ID" value="WXA92023.1"/>
    <property type="molecule type" value="Genomic_DNA"/>
</dbReference>
<dbReference type="PANTHER" id="PTHR43289">
    <property type="entry name" value="MITOGEN-ACTIVATED PROTEIN KINASE KINASE KINASE 20-RELATED"/>
    <property type="match status" value="1"/>
</dbReference>
<keyword evidence="1" id="KW-0808">Transferase</keyword>